<dbReference type="Gene3D" id="1.25.40.10">
    <property type="entry name" value="Tetratricopeptide repeat domain"/>
    <property type="match status" value="2"/>
</dbReference>
<dbReference type="Pfam" id="PF13424">
    <property type="entry name" value="TPR_12"/>
    <property type="match status" value="1"/>
</dbReference>
<dbReference type="GO" id="GO:0006886">
    <property type="term" value="P:intracellular protein transport"/>
    <property type="evidence" value="ECO:0007669"/>
    <property type="project" value="InterPro"/>
</dbReference>
<organism evidence="1 2">
    <name type="scientific">Gryllus longicercus</name>
    <dbReference type="NCBI Taxonomy" id="2509291"/>
    <lineage>
        <taxon>Eukaryota</taxon>
        <taxon>Metazoa</taxon>
        <taxon>Ecdysozoa</taxon>
        <taxon>Arthropoda</taxon>
        <taxon>Hexapoda</taxon>
        <taxon>Insecta</taxon>
        <taxon>Pterygota</taxon>
        <taxon>Neoptera</taxon>
        <taxon>Polyneoptera</taxon>
        <taxon>Orthoptera</taxon>
        <taxon>Ensifera</taxon>
        <taxon>Gryllidea</taxon>
        <taxon>Grylloidea</taxon>
        <taxon>Gryllidae</taxon>
        <taxon>Gryllinae</taxon>
        <taxon>Gryllus</taxon>
    </lineage>
</organism>
<dbReference type="PANTHER" id="PTHR46575">
    <property type="entry name" value="AMYLOID PROTEIN-BINDING PROTEIN 2"/>
    <property type="match status" value="1"/>
</dbReference>
<dbReference type="AlphaFoldDB" id="A0AAN9VW44"/>
<dbReference type="InterPro" id="IPR019734">
    <property type="entry name" value="TPR_rpt"/>
</dbReference>
<protein>
    <recommendedName>
        <fullName evidence="3">Amyloid protein-binding protein 2</fullName>
    </recommendedName>
</protein>
<gene>
    <name evidence="1" type="ORF">R5R35_012177</name>
</gene>
<dbReference type="GO" id="GO:0043161">
    <property type="term" value="P:proteasome-mediated ubiquitin-dependent protein catabolic process"/>
    <property type="evidence" value="ECO:0007669"/>
    <property type="project" value="TreeGrafter"/>
</dbReference>
<dbReference type="GO" id="GO:0031462">
    <property type="term" value="C:Cul2-RING ubiquitin ligase complex"/>
    <property type="evidence" value="ECO:0007669"/>
    <property type="project" value="TreeGrafter"/>
</dbReference>
<comment type="caution">
    <text evidence="1">The sequence shown here is derived from an EMBL/GenBank/DDBJ whole genome shotgun (WGS) entry which is preliminary data.</text>
</comment>
<reference evidence="1 2" key="1">
    <citation type="submission" date="2024-03" db="EMBL/GenBank/DDBJ databases">
        <title>The genome assembly and annotation of the cricket Gryllus longicercus Weissman &amp; Gray.</title>
        <authorList>
            <person name="Szrajer S."/>
            <person name="Gray D."/>
            <person name="Ylla G."/>
        </authorList>
    </citation>
    <scope>NUCLEOTIDE SEQUENCE [LARGE SCALE GENOMIC DNA]</scope>
    <source>
        <strain evidence="1">DAG 2021-001</strain>
        <tissue evidence="1">Whole body minus gut</tissue>
    </source>
</reference>
<dbReference type="PANTHER" id="PTHR46575:SF1">
    <property type="entry name" value="AMYLOID PROTEIN-BINDING PROTEIN 2"/>
    <property type="match status" value="1"/>
</dbReference>
<dbReference type="Proteomes" id="UP001378592">
    <property type="component" value="Unassembled WGS sequence"/>
</dbReference>
<keyword evidence="2" id="KW-1185">Reference proteome</keyword>
<evidence type="ECO:0000313" key="1">
    <source>
        <dbReference type="EMBL" id="KAK7870966.1"/>
    </source>
</evidence>
<dbReference type="GO" id="GO:1990756">
    <property type="term" value="F:ubiquitin-like ligase-substrate adaptor activity"/>
    <property type="evidence" value="ECO:0007669"/>
    <property type="project" value="TreeGrafter"/>
</dbReference>
<dbReference type="InterPro" id="IPR042476">
    <property type="entry name" value="APPBP2"/>
</dbReference>
<evidence type="ECO:0000313" key="2">
    <source>
        <dbReference type="Proteomes" id="UP001378592"/>
    </source>
</evidence>
<sequence>MATNVLRLPDSLYNLGVSAVISNYNNFKNDLRTLPESLLFDLYHKLYLDKRLCLLSGEFSDLDVFARMLKVTNRRLHLLKSFQSLMDHDSRVAQDLALSYQMRCVGLNGCQCKESTIDLGLRLGGFLSDAGWFAESERVLLACKELCQSTDPTGPNLRKLLECCHKLLRTQAAFCQFAGAQKSYQLALEVVAQLQNLQEPTNLSGLFTEFSVLHFSRSEYDEAHRWSLQALRRVHNAPVRLAVDVLRQAAKACVLKREFRRAGLLAKQAVCLTRDVYNTDHPKYADALLDYGFYLLNFDCIRQSVALYEMALDIRKAMFGKVNLHVAVAHEDLAYALYVHEYSSGRFLKAREHADKAIAIMERLLPEDHLMLASVKRVKALILEEIALDTMIHNSGMNILLSKAEELHQSALKLAVATFGEKNVQTAKHFGNLGRLYQSMKKFQEAEIMHLKAIAIKEELLGCDDYEVGLSIGHLASLYNYHMKKYRKAEQLYYRSIGISLKLFGENYSGLEYDYRGLMHVYHELKDVEKVAEYQYLLNNWRLHREMHAQKEDPPLGLFEPALPLQTLAEQALCTD</sequence>
<dbReference type="SMART" id="SM00028">
    <property type="entry name" value="TPR"/>
    <property type="match status" value="1"/>
</dbReference>
<dbReference type="SUPFAM" id="SSF48452">
    <property type="entry name" value="TPR-like"/>
    <property type="match status" value="2"/>
</dbReference>
<proteinExistence type="predicted"/>
<name>A0AAN9VW44_9ORTH</name>
<dbReference type="EMBL" id="JAZDUA010000048">
    <property type="protein sequence ID" value="KAK7870966.1"/>
    <property type="molecule type" value="Genomic_DNA"/>
</dbReference>
<accession>A0AAN9VW44</accession>
<evidence type="ECO:0008006" key="3">
    <source>
        <dbReference type="Google" id="ProtNLM"/>
    </source>
</evidence>
<dbReference type="InterPro" id="IPR011990">
    <property type="entry name" value="TPR-like_helical_dom_sf"/>
</dbReference>